<comment type="cofactor">
    <cofactor evidence="8">
        <name>Mg(2+)</name>
        <dbReference type="ChEBI" id="CHEBI:18420"/>
    </cofactor>
    <cofactor evidence="8">
        <name>Mn(2+)</name>
        <dbReference type="ChEBI" id="CHEBI:29035"/>
    </cofactor>
</comment>
<dbReference type="Pfam" id="PF08774">
    <property type="entry name" value="VRR_NUC"/>
    <property type="match status" value="1"/>
</dbReference>
<dbReference type="EC" id="3.1.4.1" evidence="8"/>
<comment type="subcellular location">
    <subcellularLocation>
        <location evidence="8">Nucleus</location>
    </subcellularLocation>
</comment>
<keyword evidence="11" id="KW-1185">Reference proteome</keyword>
<dbReference type="AlphaFoldDB" id="A0AA38MNC8"/>
<keyword evidence="8" id="KW-0539">Nucleus</keyword>
<dbReference type="GO" id="GO:0008409">
    <property type="term" value="F:5'-3' exonuclease activity"/>
    <property type="evidence" value="ECO:0007669"/>
    <property type="project" value="TreeGrafter"/>
</dbReference>
<name>A0AA38MNC8_9CUCU</name>
<keyword evidence="8" id="KW-0234">DNA repair</keyword>
<comment type="similarity">
    <text evidence="2 8">Belongs to the FAN1 family.</text>
</comment>
<sequence>MRVIEFEHLNRIEVEVAECIALSVQDVQALNHISVGTAETACLDGMFVMEGCCAAGFGVDSITVAGETSPDREPQTSLTLRRPLWAAKLIIKAFTEDRDHLSDIQLQELLHRGKMLNRKTYNLPPLYHDEIVSLSPPSCDRVWPQDVIDCKSMTSQEPGRRRMYAHQCENGDVNYLTVEQTALQYYRTVGFPDGEHCEGNLIIASFCLLFWDIIYEDYVKGTFVSKVQSAPLDMYSSHFYKNRERRIKRRLSDIEHKWTEEIFRRRLFDRWTLHSHETSLCSLDAVVDKPERLYNAITCIGRDVLGKIFERLVKNFKYYRSGFPDLIVWNLPEKKAKFVEVKSENDKLSIKQKLWLNYLIEIGANAAVCHVEPKSSKKKNRTTGNNS</sequence>
<dbReference type="GO" id="GO:0017108">
    <property type="term" value="F:5'-flap endonuclease activity"/>
    <property type="evidence" value="ECO:0007669"/>
    <property type="project" value="TreeGrafter"/>
</dbReference>
<dbReference type="SMART" id="SM00990">
    <property type="entry name" value="VRR_NUC"/>
    <property type="match status" value="1"/>
</dbReference>
<dbReference type="GO" id="GO:0070336">
    <property type="term" value="F:flap-structured DNA binding"/>
    <property type="evidence" value="ECO:0007669"/>
    <property type="project" value="TreeGrafter"/>
</dbReference>
<keyword evidence="3 8" id="KW-0540">Nuclease</keyword>
<organism evidence="10 11">
    <name type="scientific">Zophobas morio</name>
    <dbReference type="NCBI Taxonomy" id="2755281"/>
    <lineage>
        <taxon>Eukaryota</taxon>
        <taxon>Metazoa</taxon>
        <taxon>Ecdysozoa</taxon>
        <taxon>Arthropoda</taxon>
        <taxon>Hexapoda</taxon>
        <taxon>Insecta</taxon>
        <taxon>Pterygota</taxon>
        <taxon>Neoptera</taxon>
        <taxon>Endopterygota</taxon>
        <taxon>Coleoptera</taxon>
        <taxon>Polyphaga</taxon>
        <taxon>Cucujiformia</taxon>
        <taxon>Tenebrionidae</taxon>
        <taxon>Zophobas</taxon>
    </lineage>
</organism>
<keyword evidence="8" id="KW-0227">DNA damage</keyword>
<evidence type="ECO:0000256" key="6">
    <source>
        <dbReference type="ARBA" id="ARBA00022842"/>
    </source>
</evidence>
<evidence type="ECO:0000256" key="5">
    <source>
        <dbReference type="ARBA" id="ARBA00022801"/>
    </source>
</evidence>
<keyword evidence="7 8" id="KW-0464">Manganese</keyword>
<dbReference type="EMBL" id="JALNTZ010000002">
    <property type="protein sequence ID" value="KAJ3662033.1"/>
    <property type="molecule type" value="Genomic_DNA"/>
</dbReference>
<evidence type="ECO:0000256" key="4">
    <source>
        <dbReference type="ARBA" id="ARBA00022723"/>
    </source>
</evidence>
<dbReference type="InterPro" id="IPR011856">
    <property type="entry name" value="tRNA_endonuc-like_dom_sf"/>
</dbReference>
<dbReference type="InterPro" id="IPR014883">
    <property type="entry name" value="VRR_NUC"/>
</dbReference>
<keyword evidence="5 8" id="KW-0378">Hydrolase</keyword>
<dbReference type="GO" id="GO:0005634">
    <property type="term" value="C:nucleus"/>
    <property type="evidence" value="ECO:0007669"/>
    <property type="project" value="UniProtKB-SubCell"/>
</dbReference>
<evidence type="ECO:0000256" key="8">
    <source>
        <dbReference type="RuleBase" id="RU365033"/>
    </source>
</evidence>
<dbReference type="PANTHER" id="PTHR15749">
    <property type="entry name" value="FANCONI-ASSOCIATED NUCLEASE 1"/>
    <property type="match status" value="1"/>
</dbReference>
<dbReference type="Gene3D" id="3.40.1350.10">
    <property type="match status" value="1"/>
</dbReference>
<evidence type="ECO:0000256" key="7">
    <source>
        <dbReference type="ARBA" id="ARBA00023211"/>
    </source>
</evidence>
<evidence type="ECO:0000259" key="9">
    <source>
        <dbReference type="SMART" id="SM00990"/>
    </source>
</evidence>
<dbReference type="GO" id="GO:0004528">
    <property type="term" value="F:phosphodiesterase I activity"/>
    <property type="evidence" value="ECO:0007669"/>
    <property type="project" value="UniProtKB-EC"/>
</dbReference>
<dbReference type="PANTHER" id="PTHR15749:SF4">
    <property type="entry name" value="FANCONI-ASSOCIATED NUCLEASE 1"/>
    <property type="match status" value="1"/>
</dbReference>
<evidence type="ECO:0000256" key="2">
    <source>
        <dbReference type="ARBA" id="ARBA00005533"/>
    </source>
</evidence>
<comment type="function">
    <text evidence="8">Nuclease required for the repair of DNA interstrand cross-links (ICL). Acts as a 5'-3' exonuclease that anchors at a cut end of DNA and cleaves DNA successively at every third nucleotide, allowing to excise an ICL from one strand through flanking incisions.</text>
</comment>
<evidence type="ECO:0000313" key="11">
    <source>
        <dbReference type="Proteomes" id="UP001168821"/>
    </source>
</evidence>
<dbReference type="GO" id="GO:0046872">
    <property type="term" value="F:metal ion binding"/>
    <property type="evidence" value="ECO:0007669"/>
    <property type="project" value="UniProtKB-KW"/>
</dbReference>
<accession>A0AA38MNC8</accession>
<evidence type="ECO:0000313" key="10">
    <source>
        <dbReference type="EMBL" id="KAJ3662033.1"/>
    </source>
</evidence>
<gene>
    <name evidence="10" type="ORF">Zmor_006400</name>
</gene>
<dbReference type="GO" id="GO:0036297">
    <property type="term" value="P:interstrand cross-link repair"/>
    <property type="evidence" value="ECO:0007669"/>
    <property type="project" value="InterPro"/>
</dbReference>
<reference evidence="10" key="1">
    <citation type="journal article" date="2023" name="G3 (Bethesda)">
        <title>Whole genome assemblies of Zophobas morio and Tenebrio molitor.</title>
        <authorList>
            <person name="Kaur S."/>
            <person name="Stinson S.A."/>
            <person name="diCenzo G.C."/>
        </authorList>
    </citation>
    <scope>NUCLEOTIDE SEQUENCE</scope>
    <source>
        <strain evidence="10">QUZm001</strain>
    </source>
</reference>
<dbReference type="InterPro" id="IPR033315">
    <property type="entry name" value="Fan1-like"/>
</dbReference>
<proteinExistence type="inferred from homology"/>
<keyword evidence="4 8" id="KW-0479">Metal-binding</keyword>
<keyword evidence="6 8" id="KW-0460">Magnesium</keyword>
<evidence type="ECO:0000256" key="1">
    <source>
        <dbReference type="ARBA" id="ARBA00000983"/>
    </source>
</evidence>
<protein>
    <recommendedName>
        <fullName evidence="8">Fanconi-associated nuclease</fullName>
        <ecNumber evidence="8">3.1.4.1</ecNumber>
    </recommendedName>
</protein>
<evidence type="ECO:0000256" key="3">
    <source>
        <dbReference type="ARBA" id="ARBA00022722"/>
    </source>
</evidence>
<feature type="domain" description="VRR-NUC" evidence="9">
    <location>
        <begin position="258"/>
        <end position="373"/>
    </location>
</feature>
<comment type="caution">
    <text evidence="10">The sequence shown here is derived from an EMBL/GenBank/DDBJ whole genome shotgun (WGS) entry which is preliminary data.</text>
</comment>
<comment type="catalytic activity">
    <reaction evidence="1 8">
        <text>Hydrolytically removes 5'-nucleotides successively from the 3'-hydroxy termini of 3'-hydroxy-terminated oligonucleotides.</text>
        <dbReference type="EC" id="3.1.4.1"/>
    </reaction>
</comment>
<dbReference type="Proteomes" id="UP001168821">
    <property type="component" value="Unassembled WGS sequence"/>
</dbReference>